<feature type="domain" description="Oxidoreductase FAD/NAD(P)-binding" evidence="6">
    <location>
        <begin position="395"/>
        <end position="508"/>
    </location>
</feature>
<protein>
    <recommendedName>
        <fullName evidence="5">NADPH--hemoprotein reductase</fullName>
        <ecNumber evidence="5">1.6.2.4</ecNumber>
    </recommendedName>
</protein>
<dbReference type="InterPro" id="IPR001709">
    <property type="entry name" value="Flavoprot_Pyr_Nucl_cyt_Rdtase"/>
</dbReference>
<dbReference type="InterPro" id="IPR003097">
    <property type="entry name" value="CysJ-like_FAD-binding"/>
</dbReference>
<dbReference type="InterPro" id="IPR019180">
    <property type="entry name" value="Oxidoreductase-like_N"/>
</dbReference>
<dbReference type="SUPFAM" id="SSF63380">
    <property type="entry name" value="Riboflavin synthase domain-like"/>
    <property type="match status" value="1"/>
</dbReference>
<evidence type="ECO:0000313" key="10">
    <source>
        <dbReference type="Proteomes" id="UP000794436"/>
    </source>
</evidence>
<evidence type="ECO:0000259" key="8">
    <source>
        <dbReference type="Pfam" id="PF09791"/>
    </source>
</evidence>
<feature type="domain" description="Sulfite reductase [NADPH] flavoprotein alpha-component-like FAD-binding" evidence="7">
    <location>
        <begin position="165"/>
        <end position="354"/>
    </location>
</feature>
<evidence type="ECO:0000313" key="9">
    <source>
        <dbReference type="EMBL" id="TMW56681.1"/>
    </source>
</evidence>
<evidence type="ECO:0000259" key="6">
    <source>
        <dbReference type="Pfam" id="PF00175"/>
    </source>
</evidence>
<keyword evidence="3" id="KW-0274">FAD</keyword>
<comment type="cofactor">
    <cofactor evidence="1">
        <name>FAD</name>
        <dbReference type="ChEBI" id="CHEBI:57692"/>
    </cofactor>
</comment>
<dbReference type="PRINTS" id="PR00371">
    <property type="entry name" value="FPNCR"/>
</dbReference>
<evidence type="ECO:0000259" key="7">
    <source>
        <dbReference type="Pfam" id="PF00667"/>
    </source>
</evidence>
<feature type="domain" description="Oxidoreductase-like" evidence="8">
    <location>
        <begin position="76"/>
        <end position="110"/>
    </location>
</feature>
<proteinExistence type="predicted"/>
<dbReference type="InterPro" id="IPR023173">
    <property type="entry name" value="NADPH_Cyt_P450_Rdtase_alpha"/>
</dbReference>
<evidence type="ECO:0000256" key="2">
    <source>
        <dbReference type="ARBA" id="ARBA00022630"/>
    </source>
</evidence>
<evidence type="ECO:0000256" key="1">
    <source>
        <dbReference type="ARBA" id="ARBA00001974"/>
    </source>
</evidence>
<dbReference type="Proteomes" id="UP000794436">
    <property type="component" value="Unassembled WGS sequence"/>
</dbReference>
<dbReference type="PANTHER" id="PTHR19384:SF17">
    <property type="entry name" value="NADPH--CYTOCHROME P450 REDUCTASE"/>
    <property type="match status" value="1"/>
</dbReference>
<dbReference type="AlphaFoldDB" id="A0A8K1C589"/>
<dbReference type="GO" id="GO:0005829">
    <property type="term" value="C:cytosol"/>
    <property type="evidence" value="ECO:0007669"/>
    <property type="project" value="TreeGrafter"/>
</dbReference>
<dbReference type="Gene3D" id="1.20.990.10">
    <property type="entry name" value="NADPH-cytochrome p450 Reductase, Chain A, domain 3"/>
    <property type="match status" value="1"/>
</dbReference>
<dbReference type="Pfam" id="PF00667">
    <property type="entry name" value="FAD_binding_1"/>
    <property type="match status" value="1"/>
</dbReference>
<dbReference type="SUPFAM" id="SSF52343">
    <property type="entry name" value="Ferredoxin reductase-like, C-terminal NADP-linked domain"/>
    <property type="match status" value="1"/>
</dbReference>
<dbReference type="EMBL" id="SPLM01000145">
    <property type="protein sequence ID" value="TMW56681.1"/>
    <property type="molecule type" value="Genomic_DNA"/>
</dbReference>
<dbReference type="Pfam" id="PF09791">
    <property type="entry name" value="Oxidored-like"/>
    <property type="match status" value="1"/>
</dbReference>
<accession>A0A8K1C589</accession>
<sequence length="543" mass="61433">MMAKRVGRWRIRPHHTALTPSPALSTRHKALQPVPTLQKVAIRAFSASGMDAFMEFEREMALKRRQTQPAPSVPLEKPIPPKEDECCHLDCPNCVLLVYQEKLLEYELSLRVKAQPAKPQVPEPQWKIALLDAEPNPSQIAELEANNNLLYRVARNDTVSKPHRTKDGSWRSVQHIDLHVENEQRSNISEDASNIAVYAPNDADAVNRMISHLQVDPDLVFTAKSLDTSPPSASQQHRPFSTIGTVRDALTWSFDLIATPRLSFLRHLAAYATEESEITALTAPQALENILSTRNGKPPTLVDILDMFPSIHLDFASFYQFAPVNAPRYYTVSSSRRLFPDTVSITLGLRKTETQPIPRCSSYLTSLHPGIDSVRATFLQSSFVFPRHDRRPLMLISAGTGIAPFRAFLQDLEHEQELSSEQNHRVAYVFYGCRRPDIDYLYQDDLHRAQSKGYVDQLYIEFSELPGRPKRYVQDALMEQRELLATHLLANDGYIFVCGSLAMGRAVKQAIVEALRPHLSADADVQAFLKQLLARQQLVTELW</sequence>
<dbReference type="GO" id="GO:0050660">
    <property type="term" value="F:flavin adenine dinucleotide binding"/>
    <property type="evidence" value="ECO:0007669"/>
    <property type="project" value="TreeGrafter"/>
</dbReference>
<dbReference type="InterPro" id="IPR001433">
    <property type="entry name" value="OxRdtase_FAD/NAD-bd"/>
</dbReference>
<comment type="caution">
    <text evidence="9">The sequence shown here is derived from an EMBL/GenBank/DDBJ whole genome shotgun (WGS) entry which is preliminary data.</text>
</comment>
<dbReference type="InterPro" id="IPR017938">
    <property type="entry name" value="Riboflavin_synthase-like_b-brl"/>
</dbReference>
<dbReference type="Gene3D" id="3.40.50.80">
    <property type="entry name" value="Nucleotide-binding domain of ferredoxin-NADP reductase (FNR) module"/>
    <property type="match status" value="1"/>
</dbReference>
<dbReference type="InterPro" id="IPR039261">
    <property type="entry name" value="FNR_nucleotide-bd"/>
</dbReference>
<dbReference type="GO" id="GO:0003958">
    <property type="term" value="F:NADPH-hemoprotein reductase activity"/>
    <property type="evidence" value="ECO:0007669"/>
    <property type="project" value="UniProtKB-EC"/>
</dbReference>
<organism evidence="9 10">
    <name type="scientific">Pythium oligandrum</name>
    <name type="common">Mycoparasitic fungus</name>
    <dbReference type="NCBI Taxonomy" id="41045"/>
    <lineage>
        <taxon>Eukaryota</taxon>
        <taxon>Sar</taxon>
        <taxon>Stramenopiles</taxon>
        <taxon>Oomycota</taxon>
        <taxon>Peronosporomycetes</taxon>
        <taxon>Pythiales</taxon>
        <taxon>Pythiaceae</taxon>
        <taxon>Pythium</taxon>
    </lineage>
</organism>
<keyword evidence="2" id="KW-0285">Flavoprotein</keyword>
<evidence type="ECO:0000256" key="4">
    <source>
        <dbReference type="ARBA" id="ARBA00023002"/>
    </source>
</evidence>
<dbReference type="OrthoDB" id="1688044at2759"/>
<dbReference type="GO" id="GO:0010181">
    <property type="term" value="F:FMN binding"/>
    <property type="evidence" value="ECO:0007669"/>
    <property type="project" value="TreeGrafter"/>
</dbReference>
<name>A0A8K1C589_PYTOL</name>
<gene>
    <name evidence="9" type="ORF">Poli38472_006691</name>
</gene>
<evidence type="ECO:0000256" key="3">
    <source>
        <dbReference type="ARBA" id="ARBA00022827"/>
    </source>
</evidence>
<reference evidence="9" key="1">
    <citation type="submission" date="2019-03" db="EMBL/GenBank/DDBJ databases">
        <title>Long read genome sequence of the mycoparasitic Pythium oligandrum ATCC 38472 isolated from sugarbeet rhizosphere.</title>
        <authorList>
            <person name="Gaulin E."/>
        </authorList>
    </citation>
    <scope>NUCLEOTIDE SEQUENCE</scope>
    <source>
        <strain evidence="9">ATCC 38472_TT</strain>
    </source>
</reference>
<dbReference type="Gene3D" id="2.40.30.10">
    <property type="entry name" value="Translation factors"/>
    <property type="match status" value="1"/>
</dbReference>
<keyword evidence="10" id="KW-1185">Reference proteome</keyword>
<evidence type="ECO:0000256" key="5">
    <source>
        <dbReference type="ARBA" id="ARBA00023797"/>
    </source>
</evidence>
<dbReference type="PANTHER" id="PTHR19384">
    <property type="entry name" value="NITRIC OXIDE SYNTHASE-RELATED"/>
    <property type="match status" value="1"/>
</dbReference>
<dbReference type="EC" id="1.6.2.4" evidence="5"/>
<keyword evidence="4" id="KW-0560">Oxidoreductase</keyword>
<dbReference type="Pfam" id="PF00175">
    <property type="entry name" value="NAD_binding_1"/>
    <property type="match status" value="1"/>
</dbReference>